<dbReference type="PROSITE" id="PS50191">
    <property type="entry name" value="CRAL_TRIO"/>
    <property type="match status" value="1"/>
</dbReference>
<dbReference type="GO" id="GO:1902936">
    <property type="term" value="F:phosphatidylinositol bisphosphate binding"/>
    <property type="evidence" value="ECO:0007669"/>
    <property type="project" value="TreeGrafter"/>
</dbReference>
<dbReference type="InterPro" id="IPR001251">
    <property type="entry name" value="CRAL-TRIO_dom"/>
</dbReference>
<sequence>RPIVSAAVRCPRWCAKRFCCFRLRDMWHGKGEYKFIDDSSECLDLEIVARRELGETPEVKEKSLERLRQLLQEDERLRVPPDDVLLTFLRVKKYRVEDAFKAMKKYLRARRDVPEYFDNLTPSQIPYRNVFHDHSLIMFARNARGRTVGYLQLGKWNTDICSMDDLMRCALVATESNLRQQETQVRGLVAIIDLKGFGLHHTMQLTPRYARRIVAIGQDSLPIRLKAVYYLNTPPVFRIIHAFVRPFLSSKLLSRLHFLAGDISELHEVAPPELIPKDFGGTQEDFDFNAQEEFFHSNTDYFKRMLQCGYQKK</sequence>
<dbReference type="SMART" id="SM01100">
    <property type="entry name" value="CRAL_TRIO_N"/>
    <property type="match status" value="1"/>
</dbReference>
<feature type="non-terminal residue" evidence="2">
    <location>
        <position position="1"/>
    </location>
</feature>
<dbReference type="PRINTS" id="PR00180">
    <property type="entry name" value="CRETINALDHBP"/>
</dbReference>
<dbReference type="Gene3D" id="1.20.5.1200">
    <property type="entry name" value="Alpha-tocopherol transfer"/>
    <property type="match status" value="1"/>
</dbReference>
<name>G3MIX7_AMBMU</name>
<dbReference type="SMART" id="SM00516">
    <property type="entry name" value="SEC14"/>
    <property type="match status" value="1"/>
</dbReference>
<evidence type="ECO:0000259" key="1">
    <source>
        <dbReference type="PROSITE" id="PS50191"/>
    </source>
</evidence>
<dbReference type="SUPFAM" id="SSF46938">
    <property type="entry name" value="CRAL/TRIO N-terminal domain"/>
    <property type="match status" value="1"/>
</dbReference>
<protein>
    <recommendedName>
        <fullName evidence="1">CRAL-TRIO domain-containing protein</fullName>
    </recommendedName>
</protein>
<dbReference type="Pfam" id="PF00650">
    <property type="entry name" value="CRAL_TRIO"/>
    <property type="match status" value="1"/>
</dbReference>
<dbReference type="GO" id="GO:0016020">
    <property type="term" value="C:membrane"/>
    <property type="evidence" value="ECO:0007669"/>
    <property type="project" value="TreeGrafter"/>
</dbReference>
<dbReference type="Gene3D" id="1.10.8.20">
    <property type="entry name" value="N-terminal domain of phosphatidylinositol transfer protein sec14p"/>
    <property type="match status" value="1"/>
</dbReference>
<dbReference type="InterPro" id="IPR036865">
    <property type="entry name" value="CRAL-TRIO_dom_sf"/>
</dbReference>
<feature type="domain" description="CRAL-TRIO" evidence="1">
    <location>
        <begin position="138"/>
        <end position="287"/>
    </location>
</feature>
<dbReference type="CDD" id="cd00170">
    <property type="entry name" value="SEC14"/>
    <property type="match status" value="1"/>
</dbReference>
<dbReference type="SUPFAM" id="SSF52087">
    <property type="entry name" value="CRAL/TRIO domain"/>
    <property type="match status" value="1"/>
</dbReference>
<evidence type="ECO:0000313" key="2">
    <source>
        <dbReference type="EMBL" id="AEO33445.1"/>
    </source>
</evidence>
<dbReference type="InterPro" id="IPR011074">
    <property type="entry name" value="CRAL/TRIO_N_dom"/>
</dbReference>
<dbReference type="AlphaFoldDB" id="G3MIX7"/>
<dbReference type="EMBL" id="JO841828">
    <property type="protein sequence ID" value="AEO33445.1"/>
    <property type="molecule type" value="mRNA"/>
</dbReference>
<organism evidence="2">
    <name type="scientific">Amblyomma maculatum</name>
    <name type="common">Gulf Coast tick</name>
    <dbReference type="NCBI Taxonomy" id="34609"/>
    <lineage>
        <taxon>Eukaryota</taxon>
        <taxon>Metazoa</taxon>
        <taxon>Ecdysozoa</taxon>
        <taxon>Arthropoda</taxon>
        <taxon>Chelicerata</taxon>
        <taxon>Arachnida</taxon>
        <taxon>Acari</taxon>
        <taxon>Parasitiformes</taxon>
        <taxon>Ixodida</taxon>
        <taxon>Ixodoidea</taxon>
        <taxon>Ixodidae</taxon>
        <taxon>Amblyomminae</taxon>
        <taxon>Amblyomma</taxon>
    </lineage>
</organism>
<dbReference type="InterPro" id="IPR036273">
    <property type="entry name" value="CRAL/TRIO_N_dom_sf"/>
</dbReference>
<accession>G3MIX7</accession>
<dbReference type="Gene3D" id="3.40.525.10">
    <property type="entry name" value="CRAL-TRIO lipid binding domain"/>
    <property type="match status" value="1"/>
</dbReference>
<reference evidence="2" key="1">
    <citation type="journal article" date="2011" name="PLoS ONE">
        <title>A deep insight into the sialotranscriptome of the gulf coast tick, Amblyomma maculatum.</title>
        <authorList>
            <person name="Karim S."/>
            <person name="Singh P."/>
            <person name="Ribeiro J.M."/>
        </authorList>
    </citation>
    <scope>NUCLEOTIDE SEQUENCE</scope>
    <source>
        <tissue evidence="2">Salivary gland</tissue>
    </source>
</reference>
<dbReference type="PANTHER" id="PTHR10174:SF130">
    <property type="entry name" value="ALPHA-TOCOPHEROL TRANSFER PROTEIN-LIKE"/>
    <property type="match status" value="1"/>
</dbReference>
<proteinExistence type="evidence at transcript level"/>
<dbReference type="PANTHER" id="PTHR10174">
    <property type="entry name" value="ALPHA-TOCOPHEROL TRANSFER PROTEIN-RELATED"/>
    <property type="match status" value="1"/>
</dbReference>